<comment type="caution">
    <text evidence="1">The sequence shown here is derived from an EMBL/GenBank/DDBJ whole genome shotgun (WGS) entry which is preliminary data.</text>
</comment>
<accession>A0A645IHH0</accession>
<dbReference type="EMBL" id="VSSQ01115158">
    <property type="protein sequence ID" value="MPN50725.1"/>
    <property type="molecule type" value="Genomic_DNA"/>
</dbReference>
<dbReference type="SUPFAM" id="SSF51658">
    <property type="entry name" value="Xylose isomerase-like"/>
    <property type="match status" value="1"/>
</dbReference>
<dbReference type="AlphaFoldDB" id="A0A645IHH0"/>
<name>A0A645IHH0_9ZZZZ</name>
<evidence type="ECO:0008006" key="2">
    <source>
        <dbReference type="Google" id="ProtNLM"/>
    </source>
</evidence>
<organism evidence="1">
    <name type="scientific">bioreactor metagenome</name>
    <dbReference type="NCBI Taxonomy" id="1076179"/>
    <lineage>
        <taxon>unclassified sequences</taxon>
        <taxon>metagenomes</taxon>
        <taxon>ecological metagenomes</taxon>
    </lineage>
</organism>
<sequence>MNLHIKGFDRKLADSKGKWAGFGVKMQDEGDFDWKPIAKALVEINYRGWLIAEVGGGDKAVVQDVSDRLGKMVELVRAETTPSA</sequence>
<protein>
    <recommendedName>
        <fullName evidence="2">Xylose isomerase-like TIM barrel domain-containing protein</fullName>
    </recommendedName>
</protein>
<dbReference type="InterPro" id="IPR036237">
    <property type="entry name" value="Xyl_isomerase-like_sf"/>
</dbReference>
<dbReference type="Gene3D" id="3.20.20.150">
    <property type="entry name" value="Divalent-metal-dependent TIM barrel enzymes"/>
    <property type="match status" value="1"/>
</dbReference>
<reference evidence="1" key="1">
    <citation type="submission" date="2019-08" db="EMBL/GenBank/DDBJ databases">
        <authorList>
            <person name="Kucharzyk K."/>
            <person name="Murdoch R.W."/>
            <person name="Higgins S."/>
            <person name="Loffler F."/>
        </authorList>
    </citation>
    <scope>NUCLEOTIDE SEQUENCE</scope>
</reference>
<evidence type="ECO:0000313" key="1">
    <source>
        <dbReference type="EMBL" id="MPN50725.1"/>
    </source>
</evidence>
<gene>
    <name evidence="1" type="ORF">SDC9_198358</name>
</gene>
<proteinExistence type="predicted"/>